<feature type="region of interest" description="Disordered" evidence="10">
    <location>
        <begin position="491"/>
        <end position="535"/>
    </location>
</feature>
<feature type="region of interest" description="Disordered" evidence="10">
    <location>
        <begin position="396"/>
        <end position="446"/>
    </location>
</feature>
<protein>
    <recommendedName>
        <fullName evidence="3">tRNA (adenine(58)-N(1))-methyltransferase catalytic subunit TRM61</fullName>
        <ecNumber evidence="2">2.1.1.220</ecNumber>
    </recommendedName>
    <alternativeName>
        <fullName evidence="9">tRNA(m1A58)-methyltransferase subunit TRM61</fullName>
    </alternativeName>
</protein>
<evidence type="ECO:0000256" key="1">
    <source>
        <dbReference type="ARBA" id="ARBA00004123"/>
    </source>
</evidence>
<dbReference type="FunCoup" id="A0A2K1R1H5">
    <property type="interactions" value="592"/>
</dbReference>
<name>A0A2K1R1H5_9PEZI</name>
<evidence type="ECO:0000256" key="8">
    <source>
        <dbReference type="ARBA" id="ARBA00023242"/>
    </source>
</evidence>
<dbReference type="EMBL" id="NKHZ01000012">
    <property type="protein sequence ID" value="PNS21144.1"/>
    <property type="molecule type" value="Genomic_DNA"/>
</dbReference>
<dbReference type="Gene3D" id="3.40.50.150">
    <property type="entry name" value="Vaccinia Virus protein VP39"/>
    <property type="match status" value="1"/>
</dbReference>
<comment type="subcellular location">
    <subcellularLocation>
        <location evidence="1">Nucleus</location>
    </subcellularLocation>
</comment>
<evidence type="ECO:0000256" key="4">
    <source>
        <dbReference type="ARBA" id="ARBA00022603"/>
    </source>
</evidence>
<dbReference type="InterPro" id="IPR029063">
    <property type="entry name" value="SAM-dependent_MTases_sf"/>
</dbReference>
<sequence>MGASPFFNAGSSAAANSLAVLHLKRDLQVPVSLRDSKDISEGYAEGAVTNSRFGSFPHSTLINQPWGSQVLASKVDTGSRARGRKRKRDPNEDPDAVKDPNAPLQAAIVAGTGFAHLLQPTPESWTISLPHRTQVVYTPDYSYILQRMRVAPGQVLIEAGAGSGSFTHAAARAVFNGHSADSTASSRRSGHVYSFEYHEPRVVSLQDELVSHGLSDMVTVTHRDVYQDGFLVDKTESEDKSPRANAIFLDLPAPWLALRNLTRRRLPSSLFKSMSQPQTNESVPPTADATEEPASDSDSFVSPLDPTSPVHLCTFTPCIEQVQSVVSALRQLGWMEIQMVEIINRRLEVRRERVGYEEEGLKGTSGGPKDVDEAVTRLHEVEGRFREWGVAMKAVNGGGENASTTNETGGTKAKNKGAQGDKLTPKQKRQERNRKQEKSRKTYKDGLLVHRTEGEIKAHTSYLVFAVLPVEWSQEEEQRAIERCEALLKQRAQEAEKGKKVSGAGQEGEDVVMGDGAGDGAQEADEEAANGDSVA</sequence>
<feature type="region of interest" description="Disordered" evidence="10">
    <location>
        <begin position="73"/>
        <end position="102"/>
    </location>
</feature>
<evidence type="ECO:0000259" key="11">
    <source>
        <dbReference type="Pfam" id="PF08704"/>
    </source>
</evidence>
<feature type="compositionally biased region" description="Basic and acidic residues" evidence="10">
    <location>
        <begin position="428"/>
        <end position="446"/>
    </location>
</feature>
<evidence type="ECO:0000256" key="2">
    <source>
        <dbReference type="ARBA" id="ARBA00012796"/>
    </source>
</evidence>
<dbReference type="EC" id="2.1.1.220" evidence="2"/>
<keyword evidence="7" id="KW-0819">tRNA processing</keyword>
<evidence type="ECO:0000256" key="5">
    <source>
        <dbReference type="ARBA" id="ARBA00022679"/>
    </source>
</evidence>
<feature type="compositionally biased region" description="Basic and acidic residues" evidence="10">
    <location>
        <begin position="89"/>
        <end position="98"/>
    </location>
</feature>
<dbReference type="PANTHER" id="PTHR12133">
    <property type="entry name" value="TRNA (ADENINE(58)-N(1))-METHYLTRANSFERASE"/>
    <property type="match status" value="1"/>
</dbReference>
<proteinExistence type="predicted"/>
<evidence type="ECO:0000256" key="3">
    <source>
        <dbReference type="ARBA" id="ARBA00015963"/>
    </source>
</evidence>
<evidence type="ECO:0000313" key="12">
    <source>
        <dbReference type="EMBL" id="PNS21144.1"/>
    </source>
</evidence>
<dbReference type="SUPFAM" id="SSF53335">
    <property type="entry name" value="S-adenosyl-L-methionine-dependent methyltransferases"/>
    <property type="match status" value="1"/>
</dbReference>
<dbReference type="STRING" id="2082308.A0A2K1R1H5"/>
<gene>
    <name evidence="12" type="ORF">CAC42_3482</name>
</gene>
<dbReference type="AlphaFoldDB" id="A0A2K1R1H5"/>
<accession>A0A2K1R1H5</accession>
<dbReference type="InterPro" id="IPR014816">
    <property type="entry name" value="tRNA_MeTrfase_Gcd14"/>
</dbReference>
<dbReference type="InParanoid" id="A0A2K1R1H5"/>
<keyword evidence="6" id="KW-0949">S-adenosyl-L-methionine</keyword>
<dbReference type="GO" id="GO:0005634">
    <property type="term" value="C:nucleus"/>
    <property type="evidence" value="ECO:0007669"/>
    <property type="project" value="UniProtKB-SubCell"/>
</dbReference>
<feature type="region of interest" description="Disordered" evidence="10">
    <location>
        <begin position="270"/>
        <end position="303"/>
    </location>
</feature>
<evidence type="ECO:0000256" key="10">
    <source>
        <dbReference type="SAM" id="MobiDB-lite"/>
    </source>
</evidence>
<keyword evidence="4 12" id="KW-0489">Methyltransferase</keyword>
<dbReference type="PROSITE" id="PS51620">
    <property type="entry name" value="SAM_TRM61"/>
    <property type="match status" value="1"/>
</dbReference>
<dbReference type="GO" id="GO:0160107">
    <property type="term" value="F:tRNA (adenine(58)-N1)-methyltransferase activity"/>
    <property type="evidence" value="ECO:0007669"/>
    <property type="project" value="UniProtKB-EC"/>
</dbReference>
<reference evidence="12 13" key="1">
    <citation type="submission" date="2017-06" db="EMBL/GenBank/DDBJ databases">
        <title>Draft genome sequence of a variant of Elsinoe murrayae.</title>
        <authorList>
            <person name="Cheng Q."/>
        </authorList>
    </citation>
    <scope>NUCLEOTIDE SEQUENCE [LARGE SCALE GENOMIC DNA]</scope>
    <source>
        <strain evidence="12 13">CQ-2017a</strain>
    </source>
</reference>
<keyword evidence="13" id="KW-1185">Reference proteome</keyword>
<dbReference type="Gene3D" id="3.10.330.20">
    <property type="match status" value="1"/>
</dbReference>
<evidence type="ECO:0000256" key="6">
    <source>
        <dbReference type="ARBA" id="ARBA00022691"/>
    </source>
</evidence>
<dbReference type="Pfam" id="PF08704">
    <property type="entry name" value="GCD14"/>
    <property type="match status" value="2"/>
</dbReference>
<dbReference type="InterPro" id="IPR049470">
    <property type="entry name" value="TRM61_C"/>
</dbReference>
<comment type="caution">
    <text evidence="12">The sequence shown here is derived from an EMBL/GenBank/DDBJ whole genome shotgun (WGS) entry which is preliminary data.</text>
</comment>
<dbReference type="GO" id="GO:0031515">
    <property type="term" value="C:tRNA (m1A) methyltransferase complex"/>
    <property type="evidence" value="ECO:0007669"/>
    <property type="project" value="InterPro"/>
</dbReference>
<dbReference type="Proteomes" id="UP000243797">
    <property type="component" value="Unassembled WGS sequence"/>
</dbReference>
<evidence type="ECO:0000256" key="9">
    <source>
        <dbReference type="ARBA" id="ARBA00033309"/>
    </source>
</evidence>
<organism evidence="12 13">
    <name type="scientific">Sphaceloma murrayae</name>
    <dbReference type="NCBI Taxonomy" id="2082308"/>
    <lineage>
        <taxon>Eukaryota</taxon>
        <taxon>Fungi</taxon>
        <taxon>Dikarya</taxon>
        <taxon>Ascomycota</taxon>
        <taxon>Pezizomycotina</taxon>
        <taxon>Dothideomycetes</taxon>
        <taxon>Dothideomycetidae</taxon>
        <taxon>Myriangiales</taxon>
        <taxon>Elsinoaceae</taxon>
        <taxon>Sphaceloma</taxon>
    </lineage>
</organism>
<evidence type="ECO:0000256" key="7">
    <source>
        <dbReference type="ARBA" id="ARBA00022694"/>
    </source>
</evidence>
<feature type="domain" description="tRNA (adenine(58)-N(1))-methyltransferase catalytic subunit TRM61 C-terminal" evidence="11">
    <location>
        <begin position="311"/>
        <end position="360"/>
    </location>
</feature>
<feature type="compositionally biased region" description="Polar residues" evidence="10">
    <location>
        <begin position="270"/>
        <end position="283"/>
    </location>
</feature>
<keyword evidence="5 12" id="KW-0808">Transferase</keyword>
<keyword evidence="8" id="KW-0539">Nucleus</keyword>
<feature type="domain" description="tRNA (adenine(58)-N(1))-methyltransferase catalytic subunit TRM61 C-terminal" evidence="11">
    <location>
        <begin position="113"/>
        <end position="263"/>
    </location>
</feature>
<dbReference type="OrthoDB" id="1925287at2759"/>
<dbReference type="GO" id="GO:0030488">
    <property type="term" value="P:tRNA methylation"/>
    <property type="evidence" value="ECO:0007669"/>
    <property type="project" value="InterPro"/>
</dbReference>
<dbReference type="PANTHER" id="PTHR12133:SF2">
    <property type="entry name" value="TRNA (ADENINE(58)-N(1))-METHYLTRANSFERASE CATALYTIC SUBUNIT TRMT61A"/>
    <property type="match status" value="1"/>
</dbReference>
<evidence type="ECO:0000313" key="13">
    <source>
        <dbReference type="Proteomes" id="UP000243797"/>
    </source>
</evidence>